<dbReference type="Proteomes" id="UP000265631">
    <property type="component" value="Unassembled WGS sequence"/>
</dbReference>
<dbReference type="EMBL" id="PXXK01000215">
    <property type="protein sequence ID" value="RFN48262.1"/>
    <property type="molecule type" value="Genomic_DNA"/>
</dbReference>
<name>A0A395MJY1_9HYPO</name>
<protein>
    <submittedName>
        <fullName evidence="1">Uncharacterized protein</fullName>
    </submittedName>
</protein>
<gene>
    <name evidence="1" type="ORF">FIE12Z_7482</name>
</gene>
<proteinExistence type="predicted"/>
<organism evidence="1 2">
    <name type="scientific">Fusarium flagelliforme</name>
    <dbReference type="NCBI Taxonomy" id="2675880"/>
    <lineage>
        <taxon>Eukaryota</taxon>
        <taxon>Fungi</taxon>
        <taxon>Dikarya</taxon>
        <taxon>Ascomycota</taxon>
        <taxon>Pezizomycotina</taxon>
        <taxon>Sordariomycetes</taxon>
        <taxon>Hypocreomycetidae</taxon>
        <taxon>Hypocreales</taxon>
        <taxon>Nectriaceae</taxon>
        <taxon>Fusarium</taxon>
        <taxon>Fusarium incarnatum-equiseti species complex</taxon>
    </lineage>
</organism>
<sequence length="380" mass="42912">MADFTIYVVFHSRYRIFDRSGTLPFSIVFGLRRRSLKDTDPRPLRLSAANSILDVPYALSHNLLTLYEYNADSGEYREVDVRQLHAVSNKESHLTIPSPVGRTESWKNSLSVYRYYIDHDSELASFLTPGKKYSIQYKSGEDQVADTMFVDEQGESSLSSKKRKLLSRRYFGRARFRVVQSLLCPPKIKTSMQIKKGKEDSATELKVTVTTTGNESITVQTNGRQHFLMPWGPMLPEEDFPGGDCRPRIIDPKPSAPVPTIEVMDLVTKKTVLDAKSRGICGLHGKYDPRPKLDTLTTLRPSQPLIRHVNISTLLCRLPDGKYSLRMAPCGMWWCVGNTDDFAAAGEDRVPHHAYTSVIPPPMLQCEDAIEIQMANRAAK</sequence>
<keyword evidence="2" id="KW-1185">Reference proteome</keyword>
<accession>A0A395MJY1</accession>
<reference evidence="1 2" key="1">
    <citation type="journal article" date="2018" name="PLoS Pathog.">
        <title>Evolution of structural diversity of trichothecenes, a family of toxins produced by plant pathogenic and entomopathogenic fungi.</title>
        <authorList>
            <person name="Proctor R.H."/>
            <person name="McCormick S.P."/>
            <person name="Kim H.S."/>
            <person name="Cardoza R.E."/>
            <person name="Stanley A.M."/>
            <person name="Lindo L."/>
            <person name="Kelly A."/>
            <person name="Brown D.W."/>
            <person name="Lee T."/>
            <person name="Vaughan M.M."/>
            <person name="Alexander N.J."/>
            <person name="Busman M."/>
            <person name="Gutierrez S."/>
        </authorList>
    </citation>
    <scope>NUCLEOTIDE SEQUENCE [LARGE SCALE GENOMIC DNA]</scope>
    <source>
        <strain evidence="1 2">NRRL 13405</strain>
    </source>
</reference>
<evidence type="ECO:0000313" key="1">
    <source>
        <dbReference type="EMBL" id="RFN48262.1"/>
    </source>
</evidence>
<dbReference type="AlphaFoldDB" id="A0A395MJY1"/>
<dbReference type="OrthoDB" id="5272229at2759"/>
<dbReference type="STRING" id="2594813.A0A395MJY1"/>
<comment type="caution">
    <text evidence="1">The sequence shown here is derived from an EMBL/GenBank/DDBJ whole genome shotgun (WGS) entry which is preliminary data.</text>
</comment>
<evidence type="ECO:0000313" key="2">
    <source>
        <dbReference type="Proteomes" id="UP000265631"/>
    </source>
</evidence>